<sequence>MGILDAALLVLVMASSTAVARSSSTEGGRVSEKFGLEGENLTPWTKGLLKFTPVAQAPRAMAPDSRFPLILAAKRTKRPDILHRFSMYRDGWDITNKHYWASVGFTGSFGFILALLWFVSFGLAFGAHQCCGWKMAVRGKGSFCSRRVCLIFLLVYTCAAATGCILLSVGQDEFHDEVFETLHFVVNQSDFTVQVLNNVTDYLALAKAINVDQFSLPYDVQKKIDNLNTDLDHAAEMLSEKTTENSRKIKRVFNDVRSALIVVAAVMLLLSILGFALSILGYKHAIYIFILSGWLLVAVTFILCGIFVILNNAIGDTCIAMNEWAENPQAETALSNILPCVDEQTTNLTLYQSKEVIRQVVNVVNTAISSVANSYHWVGDPFYYNQSGPPLPYLCSPYDSQLHYQPCGLQEVSFLNAATVWHKYICKVSDSGTCIDTGRITLDMYRQLVVAVNVSYALDHYTPPLLSLQDCNFVRETFTSITTQYCPKLEYDLRMVNAGLALISTGVMFCLILWIFYANRPRREEVFVDLSEAKVREEELSVNTKKLLPFFHPLEKERGKKLPFFWFFELLVLLPFLCDQMGDHFVLLVDRLLTEQTLEAAIQSRNQVKIEPDSQPLSDPEAEFSPQKKKKKAKKGDEGFSTGKLVECRICQDEDEDSNMETPCSCCGSLKYAHRKCVQRWCNEKGDTICEICLQQFKPGYTAPPQLFHYGGIPMNFRGNWEVSRRDINNHRFITMVPTDRDLIASDYDDYSVSTARNMMYCRSVAIIFMVLLVLRHTLPIILTGVEQYSLTLFTLLLLRTAGIVLPLYVMLKAVTTFHRRRNQQVTQEPASPSTEEANGQAQTSQTIPPEMHLIHVQ</sequence>
<evidence type="ECO:0000256" key="5">
    <source>
        <dbReference type="SAM" id="Phobius"/>
    </source>
</evidence>
<evidence type="ECO:0000256" key="1">
    <source>
        <dbReference type="ARBA" id="ARBA00022723"/>
    </source>
</evidence>
<feature type="signal peptide" evidence="6">
    <location>
        <begin position="1"/>
        <end position="20"/>
    </location>
</feature>
<feature type="transmembrane region" description="Helical" evidence="5">
    <location>
        <begin position="99"/>
        <end position="127"/>
    </location>
</feature>
<protein>
    <recommendedName>
        <fullName evidence="7">RING-CH-type domain-containing protein</fullName>
    </recommendedName>
</protein>
<dbReference type="Pfam" id="PF12906">
    <property type="entry name" value="RINGv"/>
    <property type="match status" value="1"/>
</dbReference>
<dbReference type="EMBL" id="JAGGNH010000005">
    <property type="protein sequence ID" value="KAJ0971607.1"/>
    <property type="molecule type" value="Genomic_DNA"/>
</dbReference>
<gene>
    <name evidence="8" type="ORF">J5N97_019566</name>
</gene>
<feature type="region of interest" description="Disordered" evidence="4">
    <location>
        <begin position="823"/>
        <end position="846"/>
    </location>
</feature>
<dbReference type="Gene3D" id="3.30.40.10">
    <property type="entry name" value="Zinc/RING finger domain, C3HC4 (zinc finger)"/>
    <property type="match status" value="1"/>
</dbReference>
<accession>A0A9D5CFA1</accession>
<keyword evidence="3" id="KW-0862">Zinc</keyword>
<feature type="transmembrane region" description="Helical" evidence="5">
    <location>
        <begin position="789"/>
        <end position="812"/>
    </location>
</feature>
<feature type="transmembrane region" description="Helical" evidence="5">
    <location>
        <begin position="259"/>
        <end position="280"/>
    </location>
</feature>
<dbReference type="PROSITE" id="PS51292">
    <property type="entry name" value="ZF_RING_CH"/>
    <property type="match status" value="1"/>
</dbReference>
<feature type="transmembrane region" description="Helical" evidence="5">
    <location>
        <begin position="495"/>
        <end position="517"/>
    </location>
</feature>
<dbReference type="InterPro" id="IPR013083">
    <property type="entry name" value="Znf_RING/FYVE/PHD"/>
</dbReference>
<feature type="domain" description="RING-CH-type" evidence="7">
    <location>
        <begin position="640"/>
        <end position="700"/>
    </location>
</feature>
<dbReference type="InterPro" id="IPR022143">
    <property type="entry name" value="DUF3675"/>
</dbReference>
<feature type="transmembrane region" description="Helical" evidence="5">
    <location>
        <begin position="148"/>
        <end position="169"/>
    </location>
</feature>
<evidence type="ECO:0000313" key="8">
    <source>
        <dbReference type="EMBL" id="KAJ0971607.1"/>
    </source>
</evidence>
<keyword evidence="5" id="KW-0472">Membrane</keyword>
<dbReference type="AlphaFoldDB" id="A0A9D5CFA1"/>
<reference evidence="8" key="2">
    <citation type="journal article" date="2022" name="Hortic Res">
        <title>The genome of Dioscorea zingiberensis sheds light on the biosynthesis, origin and evolution of the medicinally important diosgenin saponins.</title>
        <authorList>
            <person name="Li Y."/>
            <person name="Tan C."/>
            <person name="Li Z."/>
            <person name="Guo J."/>
            <person name="Li S."/>
            <person name="Chen X."/>
            <person name="Wang C."/>
            <person name="Dai X."/>
            <person name="Yang H."/>
            <person name="Song W."/>
            <person name="Hou L."/>
            <person name="Xu J."/>
            <person name="Tong Z."/>
            <person name="Xu A."/>
            <person name="Yuan X."/>
            <person name="Wang W."/>
            <person name="Yang Q."/>
            <person name="Chen L."/>
            <person name="Sun Z."/>
            <person name="Wang K."/>
            <person name="Pan B."/>
            <person name="Chen J."/>
            <person name="Bao Y."/>
            <person name="Liu F."/>
            <person name="Qi X."/>
            <person name="Gang D.R."/>
            <person name="Wen J."/>
            <person name="Li J."/>
        </authorList>
    </citation>
    <scope>NUCLEOTIDE SEQUENCE</scope>
    <source>
        <strain evidence="8">Dzin_1.0</strain>
    </source>
</reference>
<evidence type="ECO:0000256" key="3">
    <source>
        <dbReference type="ARBA" id="ARBA00022833"/>
    </source>
</evidence>
<dbReference type="CDD" id="cd16495">
    <property type="entry name" value="RING_CH-C4HC3_MARCH"/>
    <property type="match status" value="1"/>
</dbReference>
<dbReference type="PANTHER" id="PTHR31414:SF16">
    <property type="entry name" value="TRANSMEMBRANE PROTEIN"/>
    <property type="match status" value="1"/>
</dbReference>
<evidence type="ECO:0000256" key="6">
    <source>
        <dbReference type="SAM" id="SignalP"/>
    </source>
</evidence>
<dbReference type="GO" id="GO:0008270">
    <property type="term" value="F:zinc ion binding"/>
    <property type="evidence" value="ECO:0007669"/>
    <property type="project" value="UniProtKB-KW"/>
</dbReference>
<dbReference type="InterPro" id="IPR011016">
    <property type="entry name" value="Znf_RING-CH"/>
</dbReference>
<dbReference type="SMART" id="SM00744">
    <property type="entry name" value="RINGv"/>
    <property type="match status" value="1"/>
</dbReference>
<feature type="region of interest" description="Disordered" evidence="4">
    <location>
        <begin position="609"/>
        <end position="639"/>
    </location>
</feature>
<feature type="chain" id="PRO_5038757232" description="RING-CH-type domain-containing protein" evidence="6">
    <location>
        <begin position="21"/>
        <end position="858"/>
    </location>
</feature>
<dbReference type="PANTHER" id="PTHR31414">
    <property type="entry name" value="TRANSMEMBRANE PROTEIN DDB_G0292058"/>
    <property type="match status" value="1"/>
</dbReference>
<keyword evidence="1" id="KW-0479">Metal-binding</keyword>
<feature type="compositionally biased region" description="Polar residues" evidence="4">
    <location>
        <begin position="824"/>
        <end position="846"/>
    </location>
</feature>
<dbReference type="OrthoDB" id="1937321at2759"/>
<keyword evidence="2" id="KW-0863">Zinc-finger</keyword>
<dbReference type="Pfam" id="PF12428">
    <property type="entry name" value="DUF3675"/>
    <property type="match status" value="1"/>
</dbReference>
<dbReference type="InterPro" id="IPR040283">
    <property type="entry name" value="DDB_G0292058-like"/>
</dbReference>
<evidence type="ECO:0000313" key="9">
    <source>
        <dbReference type="Proteomes" id="UP001085076"/>
    </source>
</evidence>
<dbReference type="FunFam" id="3.30.40.10:FF:000337">
    <property type="entry name" value="Zinc finger family protein"/>
    <property type="match status" value="1"/>
</dbReference>
<comment type="caution">
    <text evidence="8">The sequence shown here is derived from an EMBL/GenBank/DDBJ whole genome shotgun (WGS) entry which is preliminary data.</text>
</comment>
<dbReference type="SUPFAM" id="SSF57850">
    <property type="entry name" value="RING/U-box"/>
    <property type="match status" value="1"/>
</dbReference>
<evidence type="ECO:0000259" key="7">
    <source>
        <dbReference type="PROSITE" id="PS51292"/>
    </source>
</evidence>
<dbReference type="GO" id="GO:0016020">
    <property type="term" value="C:membrane"/>
    <property type="evidence" value="ECO:0007669"/>
    <property type="project" value="TreeGrafter"/>
</dbReference>
<evidence type="ECO:0000256" key="2">
    <source>
        <dbReference type="ARBA" id="ARBA00022771"/>
    </source>
</evidence>
<dbReference type="Proteomes" id="UP001085076">
    <property type="component" value="Miscellaneous, Linkage group lg05"/>
</dbReference>
<feature type="transmembrane region" description="Helical" evidence="5">
    <location>
        <begin position="765"/>
        <end position="783"/>
    </location>
</feature>
<proteinExistence type="predicted"/>
<reference evidence="8" key="1">
    <citation type="submission" date="2021-03" db="EMBL/GenBank/DDBJ databases">
        <authorList>
            <person name="Li Z."/>
            <person name="Yang C."/>
        </authorList>
    </citation>
    <scope>NUCLEOTIDE SEQUENCE</scope>
    <source>
        <strain evidence="8">Dzin_1.0</strain>
        <tissue evidence="8">Leaf</tissue>
    </source>
</reference>
<organism evidence="8 9">
    <name type="scientific">Dioscorea zingiberensis</name>
    <dbReference type="NCBI Taxonomy" id="325984"/>
    <lineage>
        <taxon>Eukaryota</taxon>
        <taxon>Viridiplantae</taxon>
        <taxon>Streptophyta</taxon>
        <taxon>Embryophyta</taxon>
        <taxon>Tracheophyta</taxon>
        <taxon>Spermatophyta</taxon>
        <taxon>Magnoliopsida</taxon>
        <taxon>Liliopsida</taxon>
        <taxon>Dioscoreales</taxon>
        <taxon>Dioscoreaceae</taxon>
        <taxon>Dioscorea</taxon>
    </lineage>
</organism>
<keyword evidence="6" id="KW-0732">Signal</keyword>
<keyword evidence="5" id="KW-1133">Transmembrane helix</keyword>
<keyword evidence="5" id="KW-0812">Transmembrane</keyword>
<evidence type="ECO:0000256" key="4">
    <source>
        <dbReference type="SAM" id="MobiDB-lite"/>
    </source>
</evidence>
<feature type="transmembrane region" description="Helical" evidence="5">
    <location>
        <begin position="287"/>
        <end position="310"/>
    </location>
</feature>
<keyword evidence="9" id="KW-1185">Reference proteome</keyword>
<name>A0A9D5CFA1_9LILI</name>